<evidence type="ECO:0000313" key="9">
    <source>
        <dbReference type="Proteomes" id="UP000001055"/>
    </source>
</evidence>
<comment type="cofactor">
    <cofactor evidence="1">
        <name>Co(2+)</name>
        <dbReference type="ChEBI" id="CHEBI:48828"/>
    </cofactor>
</comment>
<dbReference type="PANTHER" id="PTHR46471:SF4">
    <property type="entry name" value="CHITIN DEACETYLASE"/>
    <property type="match status" value="1"/>
</dbReference>
<dbReference type="SUPFAM" id="SSF88713">
    <property type="entry name" value="Glycoside hydrolase/deacetylase"/>
    <property type="match status" value="1"/>
</dbReference>
<dbReference type="GO" id="GO:0016810">
    <property type="term" value="F:hydrolase activity, acting on carbon-nitrogen (but not peptide) bonds"/>
    <property type="evidence" value="ECO:0007669"/>
    <property type="project" value="InterPro"/>
</dbReference>
<dbReference type="GO" id="GO:0046872">
    <property type="term" value="F:metal ion binding"/>
    <property type="evidence" value="ECO:0007669"/>
    <property type="project" value="UniProtKB-KW"/>
</dbReference>
<name>Q0U6D1_PHANO</name>
<evidence type="ECO:0000313" key="8">
    <source>
        <dbReference type="EMBL" id="EAT79981.1"/>
    </source>
</evidence>
<evidence type="ECO:0000256" key="3">
    <source>
        <dbReference type="ARBA" id="ARBA00022729"/>
    </source>
</evidence>
<gene>
    <name evidence="8" type="ORF">SNOG_12683</name>
</gene>
<dbReference type="PROSITE" id="PS51677">
    <property type="entry name" value="NODB"/>
    <property type="match status" value="1"/>
</dbReference>
<evidence type="ECO:0000256" key="6">
    <source>
        <dbReference type="ARBA" id="ARBA00023285"/>
    </source>
</evidence>
<dbReference type="CDD" id="cd10951">
    <property type="entry name" value="CE4_ClCDA_like"/>
    <property type="match status" value="1"/>
</dbReference>
<dbReference type="VEuPathDB" id="FungiDB:JI435_126830"/>
<dbReference type="RefSeq" id="XP_001802904.1">
    <property type="nucleotide sequence ID" value="XM_001802852.1"/>
</dbReference>
<dbReference type="Proteomes" id="UP000001055">
    <property type="component" value="Unassembled WGS sequence"/>
</dbReference>
<accession>Q0U6D1</accession>
<evidence type="ECO:0000256" key="5">
    <source>
        <dbReference type="ARBA" id="ARBA00023277"/>
    </source>
</evidence>
<dbReference type="InterPro" id="IPR002509">
    <property type="entry name" value="NODB_dom"/>
</dbReference>
<organism evidence="8 9">
    <name type="scientific">Phaeosphaeria nodorum (strain SN15 / ATCC MYA-4574 / FGSC 10173)</name>
    <name type="common">Glume blotch fungus</name>
    <name type="synonym">Parastagonospora nodorum</name>
    <dbReference type="NCBI Taxonomy" id="321614"/>
    <lineage>
        <taxon>Eukaryota</taxon>
        <taxon>Fungi</taxon>
        <taxon>Dikarya</taxon>
        <taxon>Ascomycota</taxon>
        <taxon>Pezizomycotina</taxon>
        <taxon>Dothideomycetes</taxon>
        <taxon>Pleosporomycetidae</taxon>
        <taxon>Pleosporales</taxon>
        <taxon>Pleosporineae</taxon>
        <taxon>Phaeosphaeriaceae</taxon>
        <taxon>Parastagonospora</taxon>
    </lineage>
</organism>
<dbReference type="EMBL" id="CH445347">
    <property type="protein sequence ID" value="EAT79981.1"/>
    <property type="molecule type" value="Genomic_DNA"/>
</dbReference>
<keyword evidence="5" id="KW-0119">Carbohydrate metabolism</keyword>
<dbReference type="KEGG" id="pno:SNOG_12683"/>
<keyword evidence="6" id="KW-0170">Cobalt</keyword>
<reference evidence="9" key="1">
    <citation type="journal article" date="2007" name="Plant Cell">
        <title>Dothideomycete-plant interactions illuminated by genome sequencing and EST analysis of the wheat pathogen Stagonospora nodorum.</title>
        <authorList>
            <person name="Hane J.K."/>
            <person name="Lowe R.G."/>
            <person name="Solomon P.S."/>
            <person name="Tan K.C."/>
            <person name="Schoch C.L."/>
            <person name="Spatafora J.W."/>
            <person name="Crous P.W."/>
            <person name="Kodira C."/>
            <person name="Birren B.W."/>
            <person name="Galagan J.E."/>
            <person name="Torriani S.F."/>
            <person name="McDonald B.A."/>
            <person name="Oliver R.P."/>
        </authorList>
    </citation>
    <scope>NUCLEOTIDE SEQUENCE [LARGE SCALE GENOMIC DNA]</scope>
    <source>
        <strain evidence="9">SN15 / ATCC MYA-4574 / FGSC 10173</strain>
    </source>
</reference>
<evidence type="ECO:0000256" key="4">
    <source>
        <dbReference type="ARBA" id="ARBA00022801"/>
    </source>
</evidence>
<dbReference type="InterPro" id="IPR011330">
    <property type="entry name" value="Glyco_hydro/deAcase_b/a-brl"/>
</dbReference>
<dbReference type="Gene3D" id="3.20.20.370">
    <property type="entry name" value="Glycoside hydrolase/deacetylase"/>
    <property type="match status" value="1"/>
</dbReference>
<keyword evidence="3" id="KW-0732">Signal</keyword>
<evidence type="ECO:0000256" key="1">
    <source>
        <dbReference type="ARBA" id="ARBA00001941"/>
    </source>
</evidence>
<dbReference type="eggNOG" id="ENOG502QRIP">
    <property type="taxonomic scope" value="Eukaryota"/>
</dbReference>
<keyword evidence="4" id="KW-0378">Hydrolase</keyword>
<dbReference type="GO" id="GO:0005975">
    <property type="term" value="P:carbohydrate metabolic process"/>
    <property type="evidence" value="ECO:0007669"/>
    <property type="project" value="InterPro"/>
</dbReference>
<feature type="domain" description="NodB homology" evidence="7">
    <location>
        <begin position="106"/>
        <end position="301"/>
    </location>
</feature>
<sequence length="333" mass="37709">MSNALGVWTPLSNAVPAFDPFYYTPLAGICPVVQPLLHVCNYSIDPSLIEQGYHISNPDYSFCVAGYSNACDATRWPPGFNTSATPRPKFGNVPYGEFFRSCTVEGTLALTYDDGPSKWTADLLDILKANGVKATFFIKAANLYRDLVTHHSDRLPAVMRRMYNEGHQIAGHTWSHMDLSRRLNSRQRRIEMLKNEMALNDILGFIPTYMRAPYNSCTKETGCWDDMDELGYHICSNDVDGRDWAGNYTWAEEVFLEKIRGKNVQGIRAWMDLAHDTQELTVHRLTQFKIDKAKEHGYKLVTAGECLNDPEENWYRDPLTGGPVRNLPPKGSL</sequence>
<dbReference type="HOGENOM" id="CLU_021264_11_1_1"/>
<evidence type="ECO:0000256" key="2">
    <source>
        <dbReference type="ARBA" id="ARBA00022723"/>
    </source>
</evidence>
<dbReference type="InParanoid" id="Q0U6D1"/>
<dbReference type="AlphaFoldDB" id="Q0U6D1"/>
<dbReference type="GeneID" id="5979815"/>
<dbReference type="Pfam" id="PF01522">
    <property type="entry name" value="Polysacc_deac_1"/>
    <property type="match status" value="1"/>
</dbReference>
<evidence type="ECO:0000259" key="7">
    <source>
        <dbReference type="PROSITE" id="PS51677"/>
    </source>
</evidence>
<proteinExistence type="predicted"/>
<keyword evidence="2" id="KW-0479">Metal-binding</keyword>
<dbReference type="FunCoup" id="Q0U6D1">
    <property type="interactions" value="38"/>
</dbReference>
<dbReference type="OMA" id="HDSHQHT"/>
<protein>
    <recommendedName>
        <fullName evidence="7">NodB homology domain-containing protein</fullName>
    </recommendedName>
</protein>
<dbReference type="PANTHER" id="PTHR46471">
    <property type="entry name" value="CHITIN DEACETYLASE"/>
    <property type="match status" value="1"/>
</dbReference>